<feature type="binding site" description="covalent" evidence="14">
    <location>
        <position position="164"/>
    </location>
    <ligand>
        <name>heme</name>
        <dbReference type="ChEBI" id="CHEBI:30413"/>
        <label>4</label>
    </ligand>
</feature>
<evidence type="ECO:0000256" key="1">
    <source>
        <dbReference type="ARBA" id="ARBA00004249"/>
    </source>
</evidence>
<dbReference type="PANTHER" id="PTHR30333">
    <property type="entry name" value="CYTOCHROME C-TYPE PROTEIN"/>
    <property type="match status" value="1"/>
</dbReference>
<gene>
    <name evidence="17" type="ORF">BTO08_20680</name>
</gene>
<reference evidence="17 18" key="1">
    <citation type="submission" date="2016-12" db="EMBL/GenBank/DDBJ databases">
        <title>Diversity of luminous bacteria.</title>
        <authorList>
            <person name="Yoshizawa S."/>
            <person name="Kogure K."/>
        </authorList>
    </citation>
    <scope>NUCLEOTIDE SEQUENCE [LARGE SCALE GENOMIC DNA]</scope>
    <source>
        <strain evidence="17 18">LC1-200</strain>
    </source>
</reference>
<comment type="similarity">
    <text evidence="2 13">Belongs to the TorC/TorY family.</text>
</comment>
<feature type="domain" description="NapC/NirT cytochrome c N-terminal" evidence="16">
    <location>
        <begin position="7"/>
        <end position="174"/>
    </location>
</feature>
<dbReference type="AlphaFoldDB" id="A0A2S7VKF0"/>
<dbReference type="InterPro" id="IPR038266">
    <property type="entry name" value="NapC/NirT_cytc_sf"/>
</dbReference>
<evidence type="ECO:0000256" key="14">
    <source>
        <dbReference type="PIRSR" id="PIRSR000014-1"/>
    </source>
</evidence>
<feature type="binding site" description="covalent" evidence="14">
    <location>
        <position position="68"/>
    </location>
    <ligand>
        <name>heme</name>
        <dbReference type="ChEBI" id="CHEBI:30413"/>
        <label>2</label>
    </ligand>
</feature>
<keyword evidence="7" id="KW-0812">Transmembrane</keyword>
<sequence>MGRIKRKTILFVIIIFILSFGIVKATDFALHKSSETEFCISCHSMTIPYDDYIKSPHYANQHGVSAQCKDCHINEKSNIEYLTAKLGGIKDIWFETTGKIDSKEKYEEHRMEMAQTVWKQMEANNSATCRNCHSYDKMNFDEMSAKAKQQMQIAASKNQSCIDCHKGIAHSLPKVKSDTFDINELKSGSTAYTTTISPLYNDQDFASIKAKILPYTQFTVLDKANGAIKIKLNGWQEAHKNLLYAMEGKRITDAVIRGLDDIQETGKTYYNHNTKKSWKELSIIAWIKSTPVTTNINQQWEKNKFEYESKCAQCHQKVQEHHFSSNDWPAQFKGMARQAKLTKNETQGILKYLQYHSSDITNNVEN</sequence>
<feature type="binding site" description="covalent" evidence="14">
    <location>
        <position position="42"/>
    </location>
    <ligand>
        <name>heme</name>
        <dbReference type="ChEBI" id="CHEBI:30413"/>
        <label>1</label>
    </ligand>
</feature>
<evidence type="ECO:0000256" key="11">
    <source>
        <dbReference type="ARBA" id="ARBA00023004"/>
    </source>
</evidence>
<feature type="binding site" description="axial binding residue" evidence="15">
    <location>
        <position position="72"/>
    </location>
    <ligand>
        <name>heme</name>
        <dbReference type="ChEBI" id="CHEBI:30413"/>
        <label>2</label>
    </ligand>
    <ligandPart>
        <name>Fe</name>
        <dbReference type="ChEBI" id="CHEBI:18248"/>
    </ligandPart>
</feature>
<dbReference type="EMBL" id="MSCJ01000003">
    <property type="protein sequence ID" value="PQJ62644.1"/>
    <property type="molecule type" value="Genomic_DNA"/>
</dbReference>
<dbReference type="InterPro" id="IPR051174">
    <property type="entry name" value="Cytochrome_c-type_ET"/>
</dbReference>
<feature type="binding site" description="covalent" evidence="14">
    <location>
        <position position="71"/>
    </location>
    <ligand>
        <name>heme</name>
        <dbReference type="ChEBI" id="CHEBI:30413"/>
        <label>2</label>
    </ligand>
</feature>
<evidence type="ECO:0000256" key="4">
    <source>
        <dbReference type="ARBA" id="ARBA00022475"/>
    </source>
</evidence>
<dbReference type="GO" id="GO:0009061">
    <property type="term" value="P:anaerobic respiration"/>
    <property type="evidence" value="ECO:0007669"/>
    <property type="project" value="TreeGrafter"/>
</dbReference>
<dbReference type="PIRSF" id="PIRSF000014">
    <property type="entry name" value="4_hem_cytch_TorC"/>
    <property type="match status" value="1"/>
</dbReference>
<dbReference type="Gene3D" id="1.10.3820.10">
    <property type="entry name" value="Di-heme elbow motif domain"/>
    <property type="match status" value="1"/>
</dbReference>
<dbReference type="GO" id="GO:0005886">
    <property type="term" value="C:plasma membrane"/>
    <property type="evidence" value="ECO:0007669"/>
    <property type="project" value="UniProtKB-SubCell"/>
</dbReference>
<evidence type="ECO:0000256" key="3">
    <source>
        <dbReference type="ARBA" id="ARBA00022448"/>
    </source>
</evidence>
<keyword evidence="9 13" id="KW-0249">Electron transport</keyword>
<name>A0A2S7VKF0_PHOAN</name>
<dbReference type="GO" id="GO:0009055">
    <property type="term" value="F:electron transfer activity"/>
    <property type="evidence" value="ECO:0007669"/>
    <property type="project" value="UniProtKB-UniRule"/>
</dbReference>
<evidence type="ECO:0000256" key="13">
    <source>
        <dbReference type="PIRNR" id="PIRNR000014"/>
    </source>
</evidence>
<feature type="binding site" description="covalent" evidence="14">
    <location>
        <position position="311"/>
    </location>
    <ligand>
        <name>heme</name>
        <dbReference type="ChEBI" id="CHEBI:30413"/>
        <label>5</label>
    </ligand>
</feature>
<keyword evidence="5 13" id="KW-0997">Cell inner membrane</keyword>
<evidence type="ECO:0000256" key="2">
    <source>
        <dbReference type="ARBA" id="ARBA00006417"/>
    </source>
</evidence>
<dbReference type="GO" id="GO:0005506">
    <property type="term" value="F:iron ion binding"/>
    <property type="evidence" value="ECO:0007669"/>
    <property type="project" value="UniProtKB-UniRule"/>
</dbReference>
<dbReference type="InterPro" id="IPR036280">
    <property type="entry name" value="Multihaem_cyt_sf"/>
</dbReference>
<evidence type="ECO:0000256" key="9">
    <source>
        <dbReference type="ARBA" id="ARBA00022982"/>
    </source>
</evidence>
<keyword evidence="11 13" id="KW-0408">Iron</keyword>
<comment type="subcellular location">
    <subcellularLocation>
        <location evidence="1">Cell inner membrane</location>
        <topology evidence="1">Single-pass type II membrane protein</topology>
    </subcellularLocation>
</comment>
<feature type="binding site" description="axial binding residue" evidence="15">
    <location>
        <position position="165"/>
    </location>
    <ligand>
        <name>heme</name>
        <dbReference type="ChEBI" id="CHEBI:30413"/>
        <label>4</label>
    </ligand>
    <ligandPart>
        <name>Fe</name>
        <dbReference type="ChEBI" id="CHEBI:18248"/>
    </ligandPart>
</feature>
<feature type="binding site" description="covalent" evidence="14">
    <location>
        <position position="39"/>
    </location>
    <ligand>
        <name>heme</name>
        <dbReference type="ChEBI" id="CHEBI:30413"/>
        <label>1</label>
    </ligand>
</feature>
<protein>
    <recommendedName>
        <fullName evidence="13">Cytochrome c-type protein</fullName>
    </recommendedName>
</protein>
<keyword evidence="6 13" id="KW-0349">Heme</keyword>
<comment type="caution">
    <text evidence="17">The sequence shown here is derived from an EMBL/GenBank/DDBJ whole genome shotgun (WGS) entry which is preliminary data.</text>
</comment>
<feature type="binding site" description="axial binding residue" evidence="15">
    <location>
        <position position="133"/>
    </location>
    <ligand>
        <name>heme</name>
        <dbReference type="ChEBI" id="CHEBI:30413"/>
        <label>3</label>
    </ligand>
    <ligandPart>
        <name>Fe</name>
        <dbReference type="ChEBI" id="CHEBI:18248"/>
    </ligandPart>
</feature>
<dbReference type="SUPFAM" id="SSF48695">
    <property type="entry name" value="Multiheme cytochromes"/>
    <property type="match status" value="1"/>
</dbReference>
<evidence type="ECO:0000256" key="15">
    <source>
        <dbReference type="PIRSR" id="PIRSR000014-2"/>
    </source>
</evidence>
<evidence type="ECO:0000313" key="17">
    <source>
        <dbReference type="EMBL" id="PQJ62644.1"/>
    </source>
</evidence>
<dbReference type="GO" id="GO:0009276">
    <property type="term" value="C:Gram-negative-bacterium-type cell wall"/>
    <property type="evidence" value="ECO:0007669"/>
    <property type="project" value="UniProtKB-UniRule"/>
</dbReference>
<proteinExistence type="inferred from homology"/>
<dbReference type="Pfam" id="PF03264">
    <property type="entry name" value="Cytochrom_NNT"/>
    <property type="match status" value="1"/>
</dbReference>
<evidence type="ECO:0000256" key="5">
    <source>
        <dbReference type="ARBA" id="ARBA00022519"/>
    </source>
</evidence>
<dbReference type="InterPro" id="IPR005126">
    <property type="entry name" value="NapC/NirT_cyt_c_N"/>
</dbReference>
<dbReference type="InterPro" id="IPR009154">
    <property type="entry name" value="Membr-bd_4haem_cyt_TorC"/>
</dbReference>
<keyword evidence="4 13" id="KW-1003">Cell membrane</keyword>
<keyword evidence="8 13" id="KW-0479">Metal-binding</keyword>
<dbReference type="PANTHER" id="PTHR30333:SF2">
    <property type="entry name" value="CYTOCHROME C-TYPE PROTEIN TORC"/>
    <property type="match status" value="1"/>
</dbReference>
<dbReference type="Proteomes" id="UP000238730">
    <property type="component" value="Unassembled WGS sequence"/>
</dbReference>
<feature type="binding site" description="axial binding residue" evidence="15">
    <location>
        <position position="315"/>
    </location>
    <ligand>
        <name>heme</name>
        <dbReference type="ChEBI" id="CHEBI:30413"/>
        <label>5</label>
    </ligand>
    <ligandPart>
        <name>Fe</name>
        <dbReference type="ChEBI" id="CHEBI:18248"/>
    </ligandPart>
</feature>
<feature type="binding site" description="axial binding residue" evidence="15">
    <location>
        <position position="43"/>
    </location>
    <ligand>
        <name>heme</name>
        <dbReference type="ChEBI" id="CHEBI:30413"/>
        <label>1</label>
    </ligand>
    <ligandPart>
        <name>Fe</name>
        <dbReference type="ChEBI" id="CHEBI:18248"/>
    </ligandPart>
</feature>
<evidence type="ECO:0000256" key="10">
    <source>
        <dbReference type="ARBA" id="ARBA00022989"/>
    </source>
</evidence>
<dbReference type="OrthoDB" id="9782159at2"/>
<evidence type="ECO:0000313" key="18">
    <source>
        <dbReference type="Proteomes" id="UP000238730"/>
    </source>
</evidence>
<dbReference type="RefSeq" id="WP_105062433.1">
    <property type="nucleotide sequence ID" value="NZ_MSCJ01000003.1"/>
</dbReference>
<keyword evidence="12 13" id="KW-0472">Membrane</keyword>
<keyword evidence="10" id="KW-1133">Transmembrane helix</keyword>
<evidence type="ECO:0000256" key="7">
    <source>
        <dbReference type="ARBA" id="ARBA00022692"/>
    </source>
</evidence>
<organism evidence="17 18">
    <name type="scientific">Photobacterium angustum</name>
    <dbReference type="NCBI Taxonomy" id="661"/>
    <lineage>
        <taxon>Bacteria</taxon>
        <taxon>Pseudomonadati</taxon>
        <taxon>Pseudomonadota</taxon>
        <taxon>Gammaproteobacteria</taxon>
        <taxon>Vibrionales</taxon>
        <taxon>Vibrionaceae</taxon>
        <taxon>Photobacterium</taxon>
    </lineage>
</organism>
<feature type="binding site" description="covalent" evidence="14">
    <location>
        <position position="129"/>
    </location>
    <ligand>
        <name>heme</name>
        <dbReference type="ChEBI" id="CHEBI:30413"/>
        <label>3</label>
    </ligand>
</feature>
<comment type="PTM">
    <text evidence="14">Binds 5 heme groups per subunit.</text>
</comment>
<feature type="binding site" description="covalent" evidence="14">
    <location>
        <position position="161"/>
    </location>
    <ligand>
        <name>heme</name>
        <dbReference type="ChEBI" id="CHEBI:30413"/>
        <label>4</label>
    </ligand>
</feature>
<accession>A0A2S7VKF0</accession>
<feature type="binding site" description="covalent" evidence="14">
    <location>
        <position position="132"/>
    </location>
    <ligand>
        <name>heme</name>
        <dbReference type="ChEBI" id="CHEBI:30413"/>
        <label>3</label>
    </ligand>
</feature>
<keyword evidence="3 13" id="KW-0813">Transport</keyword>
<feature type="binding site" description="covalent" evidence="14">
    <location>
        <position position="314"/>
    </location>
    <ligand>
        <name>heme</name>
        <dbReference type="ChEBI" id="CHEBI:30413"/>
        <label>5</label>
    </ligand>
</feature>
<evidence type="ECO:0000256" key="12">
    <source>
        <dbReference type="ARBA" id="ARBA00023136"/>
    </source>
</evidence>
<dbReference type="GO" id="GO:0020037">
    <property type="term" value="F:heme binding"/>
    <property type="evidence" value="ECO:0007669"/>
    <property type="project" value="UniProtKB-UniRule"/>
</dbReference>
<evidence type="ECO:0000256" key="6">
    <source>
        <dbReference type="ARBA" id="ARBA00022617"/>
    </source>
</evidence>
<evidence type="ECO:0000259" key="16">
    <source>
        <dbReference type="Pfam" id="PF03264"/>
    </source>
</evidence>
<evidence type="ECO:0000256" key="8">
    <source>
        <dbReference type="ARBA" id="ARBA00022723"/>
    </source>
</evidence>